<dbReference type="EMBL" id="FNBO01000003">
    <property type="protein sequence ID" value="SDF30615.1"/>
    <property type="molecule type" value="Genomic_DNA"/>
</dbReference>
<protein>
    <submittedName>
        <fullName evidence="1">Uncharacterized protein</fullName>
    </submittedName>
</protein>
<organism evidence="1 2">
    <name type="scientific">Halorubrum xinjiangense</name>
    <dbReference type="NCBI Taxonomy" id="261291"/>
    <lineage>
        <taxon>Archaea</taxon>
        <taxon>Methanobacteriati</taxon>
        <taxon>Methanobacteriota</taxon>
        <taxon>Stenosarchaea group</taxon>
        <taxon>Halobacteria</taxon>
        <taxon>Halobacteriales</taxon>
        <taxon>Haloferacaceae</taxon>
        <taxon>Halorubrum</taxon>
    </lineage>
</organism>
<gene>
    <name evidence="1" type="ORF">SAMN04488067_103148</name>
</gene>
<keyword evidence="2" id="KW-1185">Reference proteome</keyword>
<proteinExistence type="predicted"/>
<reference evidence="1 2" key="1">
    <citation type="submission" date="2016-10" db="EMBL/GenBank/DDBJ databases">
        <authorList>
            <person name="Varghese N."/>
            <person name="Submissions S."/>
        </authorList>
    </citation>
    <scope>NUCLEOTIDE SEQUENCE [LARGE SCALE GENOMIC DNA]</scope>
    <source>
        <strain evidence="1 2">CGMCC 1.3527</strain>
    </source>
</reference>
<dbReference type="AlphaFoldDB" id="A0A1G7K0K1"/>
<dbReference type="RefSeq" id="WP_149798014.1">
    <property type="nucleotide sequence ID" value="NZ_FNBO01000003.1"/>
</dbReference>
<evidence type="ECO:0000313" key="1">
    <source>
        <dbReference type="EMBL" id="SDF30615.1"/>
    </source>
</evidence>
<sequence length="159" mass="17342">MRRRQFLAGSVGTTVAGLGGCLGDEICLGDCPSCTGEGSWPPTVEVEEPELAPGDSEVFDIRVDGITEFSFDSRLYKCGPSDAPVQFRDVEFRNPIDAQADSCPPIYLWDDCASTTLHVRVEAAQDAEPGRYEYGFNVGKTVGERRSKDYEYAVTVSEA</sequence>
<dbReference type="Proteomes" id="UP000324020">
    <property type="component" value="Unassembled WGS sequence"/>
</dbReference>
<accession>A0A1G7K0K1</accession>
<dbReference type="PROSITE" id="PS51257">
    <property type="entry name" value="PROKAR_LIPOPROTEIN"/>
    <property type="match status" value="1"/>
</dbReference>
<evidence type="ECO:0000313" key="2">
    <source>
        <dbReference type="Proteomes" id="UP000324020"/>
    </source>
</evidence>
<name>A0A1G7K0K1_9EURY</name>
<dbReference type="OrthoDB" id="325292at2157"/>